<dbReference type="Proteomes" id="UP000299102">
    <property type="component" value="Unassembled WGS sequence"/>
</dbReference>
<organism evidence="1 2">
    <name type="scientific">Eumeta variegata</name>
    <name type="common">Bagworm moth</name>
    <name type="synonym">Eumeta japonica</name>
    <dbReference type="NCBI Taxonomy" id="151549"/>
    <lineage>
        <taxon>Eukaryota</taxon>
        <taxon>Metazoa</taxon>
        <taxon>Ecdysozoa</taxon>
        <taxon>Arthropoda</taxon>
        <taxon>Hexapoda</taxon>
        <taxon>Insecta</taxon>
        <taxon>Pterygota</taxon>
        <taxon>Neoptera</taxon>
        <taxon>Endopterygota</taxon>
        <taxon>Lepidoptera</taxon>
        <taxon>Glossata</taxon>
        <taxon>Ditrysia</taxon>
        <taxon>Tineoidea</taxon>
        <taxon>Psychidae</taxon>
        <taxon>Oiketicinae</taxon>
        <taxon>Eumeta</taxon>
    </lineage>
</organism>
<name>A0A4C1U0G8_EUMVA</name>
<dbReference type="EMBL" id="BGZK01000110">
    <property type="protein sequence ID" value="GBP19688.1"/>
    <property type="molecule type" value="Genomic_DNA"/>
</dbReference>
<reference evidence="1 2" key="1">
    <citation type="journal article" date="2019" name="Commun. Biol.">
        <title>The bagworm genome reveals a unique fibroin gene that provides high tensile strength.</title>
        <authorList>
            <person name="Kono N."/>
            <person name="Nakamura H."/>
            <person name="Ohtoshi R."/>
            <person name="Tomita M."/>
            <person name="Numata K."/>
            <person name="Arakawa K."/>
        </authorList>
    </citation>
    <scope>NUCLEOTIDE SEQUENCE [LARGE SCALE GENOMIC DNA]</scope>
</reference>
<keyword evidence="2" id="KW-1185">Reference proteome</keyword>
<protein>
    <submittedName>
        <fullName evidence="1">Uncharacterized protein</fullName>
    </submittedName>
</protein>
<gene>
    <name evidence="1" type="ORF">EVAR_75660_1</name>
</gene>
<accession>A0A4C1U0G8</accession>
<evidence type="ECO:0000313" key="2">
    <source>
        <dbReference type="Proteomes" id="UP000299102"/>
    </source>
</evidence>
<sequence length="76" mass="8564">MKQTLLHETAPSTRKQNSLRSGVIGVYDASRRKSTREGRIIGERVVDGLSVRTPPPGTPRFHDLINVNHVVIIYDR</sequence>
<comment type="caution">
    <text evidence="1">The sequence shown here is derived from an EMBL/GenBank/DDBJ whole genome shotgun (WGS) entry which is preliminary data.</text>
</comment>
<proteinExistence type="predicted"/>
<dbReference type="AlphaFoldDB" id="A0A4C1U0G8"/>
<evidence type="ECO:0000313" key="1">
    <source>
        <dbReference type="EMBL" id="GBP19688.1"/>
    </source>
</evidence>